<proteinExistence type="inferred from homology"/>
<dbReference type="PANTHER" id="PTHR32285:SF235">
    <property type="entry name" value="PROTEIN TRICHOME BIREFRINGENCE-LIKE 16"/>
    <property type="match status" value="1"/>
</dbReference>
<feature type="domain" description="Trichome birefringence-like N-terminal" evidence="12">
    <location>
        <begin position="112"/>
        <end position="166"/>
    </location>
</feature>
<evidence type="ECO:0000256" key="4">
    <source>
        <dbReference type="ARBA" id="ARBA00022692"/>
    </source>
</evidence>
<dbReference type="STRING" id="4565.A0A3B6EBZ9"/>
<keyword evidence="6" id="KW-1133">Transmembrane helix</keyword>
<dbReference type="GO" id="GO:1990538">
    <property type="term" value="F:xylan O-acetyltransferase activity"/>
    <property type="evidence" value="ECO:0007669"/>
    <property type="project" value="UniProtKB-ARBA"/>
</dbReference>
<dbReference type="GO" id="GO:0005794">
    <property type="term" value="C:Golgi apparatus"/>
    <property type="evidence" value="ECO:0000318"/>
    <property type="project" value="GO_Central"/>
</dbReference>
<dbReference type="GO" id="GO:0016413">
    <property type="term" value="F:O-acetyltransferase activity"/>
    <property type="evidence" value="ECO:0000318"/>
    <property type="project" value="GO_Central"/>
</dbReference>
<dbReference type="Gramene" id="TraesCS3A03G0182700.1">
    <property type="protein sequence ID" value="TraesCS3A03G0182700.1.CDS"/>
    <property type="gene ID" value="TraesCS3A03G0182700"/>
</dbReference>
<accession>A0A3B6EBZ9</accession>
<evidence type="ECO:0000256" key="2">
    <source>
        <dbReference type="ARBA" id="ARBA00007727"/>
    </source>
</evidence>
<keyword evidence="5" id="KW-0735">Signal-anchor</keyword>
<dbReference type="Proteomes" id="UP000019116">
    <property type="component" value="Chromosome 3A"/>
</dbReference>
<keyword evidence="4" id="KW-0812">Transmembrane</keyword>
<evidence type="ECO:0000256" key="1">
    <source>
        <dbReference type="ARBA" id="ARBA00004323"/>
    </source>
</evidence>
<dbReference type="InterPro" id="IPR026057">
    <property type="entry name" value="TBL_C"/>
</dbReference>
<dbReference type="GO" id="GO:0000139">
    <property type="term" value="C:Golgi membrane"/>
    <property type="evidence" value="ECO:0007669"/>
    <property type="project" value="UniProtKB-SubCell"/>
</dbReference>
<dbReference type="Gramene" id="TraesCS3A02G082300.1">
    <property type="protein sequence ID" value="TraesCS3A02G082300.1"/>
    <property type="gene ID" value="TraesCS3A02G082300"/>
</dbReference>
<dbReference type="InterPro" id="IPR025846">
    <property type="entry name" value="TBL_N"/>
</dbReference>
<dbReference type="RefSeq" id="XP_044338729.1">
    <property type="nucleotide sequence ID" value="XM_044482794.1"/>
</dbReference>
<evidence type="ECO:0000259" key="11">
    <source>
        <dbReference type="Pfam" id="PF13839"/>
    </source>
</evidence>
<gene>
    <name evidence="13" type="primary">LOC123060205</name>
</gene>
<dbReference type="OrthoDB" id="630188at2759"/>
<name>A0A3B6EBZ9_WHEAT</name>
<keyword evidence="3" id="KW-0808">Transferase</keyword>
<dbReference type="Gramene" id="TraesSTA3A03G01324150.1">
    <property type="protein sequence ID" value="TraesSTA3A03G01324150.1"/>
    <property type="gene ID" value="TraesSTA3A03G01324150"/>
</dbReference>
<comment type="subcellular location">
    <subcellularLocation>
        <location evidence="1">Golgi apparatus membrane</location>
        <topology evidence="1">Single-pass type II membrane protein</topology>
    </subcellularLocation>
</comment>
<evidence type="ECO:0000313" key="14">
    <source>
        <dbReference type="Proteomes" id="UP000019116"/>
    </source>
</evidence>
<dbReference type="InterPro" id="IPR029962">
    <property type="entry name" value="TBL"/>
</dbReference>
<dbReference type="Gramene" id="TraesJUL3A03G01344260.1">
    <property type="protein sequence ID" value="TraesJUL3A03G01344260.1"/>
    <property type="gene ID" value="TraesJUL3A03G01344260"/>
</dbReference>
<feature type="domain" description="Trichome birefringence-like C-terminal" evidence="11">
    <location>
        <begin position="167"/>
        <end position="451"/>
    </location>
</feature>
<dbReference type="AlphaFoldDB" id="A0A3B6EBZ9"/>
<dbReference type="PANTHER" id="PTHR32285">
    <property type="entry name" value="PROTEIN TRICHOME BIREFRINGENCE-LIKE 9-RELATED"/>
    <property type="match status" value="1"/>
</dbReference>
<dbReference type="Gramene" id="TraesNOR3A03G01352840.1">
    <property type="protein sequence ID" value="TraesNOR3A03G01352840.1"/>
    <property type="gene ID" value="TraesNOR3A03G01352840"/>
</dbReference>
<reference evidence="13" key="2">
    <citation type="submission" date="2018-10" db="UniProtKB">
        <authorList>
            <consortium name="EnsemblPlants"/>
        </authorList>
    </citation>
    <scope>IDENTIFICATION</scope>
</reference>
<evidence type="ECO:0000256" key="6">
    <source>
        <dbReference type="ARBA" id="ARBA00022989"/>
    </source>
</evidence>
<dbReference type="Pfam" id="PF13839">
    <property type="entry name" value="PC-Esterase"/>
    <property type="match status" value="1"/>
</dbReference>
<evidence type="ECO:0000256" key="8">
    <source>
        <dbReference type="ARBA" id="ARBA00023136"/>
    </source>
</evidence>
<dbReference type="Gramene" id="TraesMAC3A03G01331020.1">
    <property type="protein sequence ID" value="TraesMAC3A03G01331020.1"/>
    <property type="gene ID" value="TraesMAC3A03G01331020"/>
</dbReference>
<sequence length="454" mass="51381">MRLRSINGLRCKQLKLVLLAFFIMFILWKWEEGTYYNTEDIHPDSLVVSHPANSKFVDQRTSSDEDFPSVDSLPQPVVKVGKQVTGAPPPVPLVGVPAIVGGEQGASPSKSKECNHRNGRWVPDKRRPLYSGFGCKQWLSESWSCRLTQRTDFDYEQFRWQPEACDMPEFEASQFLMRMQGKTIAYVGDSLGRQMFQSMMCMATAGEERADVEDVGAEYGFVLAPGAKRPDGWAYRFPSTNTTILYHWSSTLCDLEPLNPSDPATSYAMHLDRPPAFVRDNLHRIHVLVLNTGHHWNRGKLRANKWEMYVSGSPNRNKNIAAIWKAKNFTIHSVVKWLDAQLPRHPHLKAFYRSISPRHFFNGDWDTGGRCDSTSPLAKGSGISLNRSEDTDAEGAVMGTRVRLLDVTALSRLRDEGHISRYSIKATQGIQDCLHWCLPGVPDTWNEILTAQLL</sequence>
<dbReference type="Gramene" id="TraesJAG3A03G01342070.1">
    <property type="protein sequence ID" value="TraesJAG3A03G01342070.1"/>
    <property type="gene ID" value="TraesJAG3A03G01342070"/>
</dbReference>
<dbReference type="EnsemblPlants" id="TraesCS3A02G082300.1">
    <property type="protein sequence ID" value="TraesCS3A02G082300.1"/>
    <property type="gene ID" value="TraesCS3A02G082300"/>
</dbReference>
<protein>
    <submittedName>
        <fullName evidence="13">Uncharacterized protein</fullName>
    </submittedName>
</protein>
<evidence type="ECO:0000256" key="10">
    <source>
        <dbReference type="ARBA" id="ARBA00023180"/>
    </source>
</evidence>
<evidence type="ECO:0000256" key="7">
    <source>
        <dbReference type="ARBA" id="ARBA00023034"/>
    </source>
</evidence>
<evidence type="ECO:0000256" key="5">
    <source>
        <dbReference type="ARBA" id="ARBA00022968"/>
    </source>
</evidence>
<keyword evidence="7" id="KW-0333">Golgi apparatus</keyword>
<keyword evidence="9" id="KW-1015">Disulfide bond</keyword>
<evidence type="ECO:0000256" key="3">
    <source>
        <dbReference type="ARBA" id="ARBA00022679"/>
    </source>
</evidence>
<dbReference type="Gramene" id="TraesSYM3A03G01353910.1">
    <property type="protein sequence ID" value="TraesSYM3A03G01353910.1"/>
    <property type="gene ID" value="TraesSYM3A03G01353910"/>
</dbReference>
<evidence type="ECO:0000313" key="13">
    <source>
        <dbReference type="EnsemblPlants" id="TraesCS3A02G082300.1"/>
    </source>
</evidence>
<dbReference type="Gramene" id="TraesLAC3A03G01276710.1">
    <property type="protein sequence ID" value="TraesLAC3A03G01276710.1"/>
    <property type="gene ID" value="TraesLAC3A03G01276710"/>
</dbReference>
<dbReference type="SMR" id="A0A3B6EBZ9"/>
<keyword evidence="8" id="KW-0472">Membrane</keyword>
<keyword evidence="14" id="KW-1185">Reference proteome</keyword>
<dbReference type="GeneID" id="123060205"/>
<evidence type="ECO:0000256" key="9">
    <source>
        <dbReference type="ARBA" id="ARBA00023157"/>
    </source>
</evidence>
<keyword evidence="10" id="KW-0325">Glycoprotein</keyword>
<comment type="similarity">
    <text evidence="2">Belongs to the PC-esterase family. TBL subfamily.</text>
</comment>
<reference evidence="13" key="1">
    <citation type="submission" date="2018-08" db="EMBL/GenBank/DDBJ databases">
        <authorList>
            <person name="Rossello M."/>
        </authorList>
    </citation>
    <scope>NUCLEOTIDE SEQUENCE [LARGE SCALE GENOMIC DNA]</scope>
    <source>
        <strain evidence="13">cv. Chinese Spring</strain>
    </source>
</reference>
<dbReference type="Pfam" id="PF14416">
    <property type="entry name" value="PMR5N"/>
    <property type="match status" value="1"/>
</dbReference>
<dbReference type="Gramene" id="TraesPARA_EIv1.0_0787200.1">
    <property type="protein sequence ID" value="TraesPARA_EIv1.0_0787200.1.CDS"/>
    <property type="gene ID" value="TraesPARA_EIv1.0_0787200"/>
</dbReference>
<organism evidence="13">
    <name type="scientific">Triticum aestivum</name>
    <name type="common">Wheat</name>
    <dbReference type="NCBI Taxonomy" id="4565"/>
    <lineage>
        <taxon>Eukaryota</taxon>
        <taxon>Viridiplantae</taxon>
        <taxon>Streptophyta</taxon>
        <taxon>Embryophyta</taxon>
        <taxon>Tracheophyta</taxon>
        <taxon>Spermatophyta</taxon>
        <taxon>Magnoliopsida</taxon>
        <taxon>Liliopsida</taxon>
        <taxon>Poales</taxon>
        <taxon>Poaceae</taxon>
        <taxon>BOP clade</taxon>
        <taxon>Pooideae</taxon>
        <taxon>Triticodae</taxon>
        <taxon>Triticeae</taxon>
        <taxon>Triticinae</taxon>
        <taxon>Triticum</taxon>
    </lineage>
</organism>
<evidence type="ECO:0000259" key="12">
    <source>
        <dbReference type="Pfam" id="PF14416"/>
    </source>
</evidence>
<dbReference type="Gramene" id="TraesARI3A03G01352630.1">
    <property type="protein sequence ID" value="TraesARI3A03G01352630.1"/>
    <property type="gene ID" value="TraesARI3A03G01352630"/>
</dbReference>
<dbReference type="Gramene" id="TraesLDM3A03G01335380.1">
    <property type="protein sequence ID" value="TraesLDM3A03G01335380.1"/>
    <property type="gene ID" value="TraesLDM3A03G01335380"/>
</dbReference>